<sequence>MSHPLVLVDIEGTTTPITFVKDTLVGISKALEMFPYVLNNIRDFLDRKWESPELHTYIEHLREQGRQDQISGDIDAVQIPDLAASPPEVVKQAVIQNVDAQMEADRKIGALKAFQGYMWEEGYASGDLKSSVYNDVPVAFKRWTSNGKKVYIYSSGSIAAQKLLFEFSDKGNLLPYISGHYDTTIGGKTLPSSYEAIGKSLDASPQDILFISDNILEIEAAEKAGLATAVSVRPGNAPIDPDRLEGKMVIESFDSLP</sequence>
<dbReference type="OrthoDB" id="272500at2759"/>
<dbReference type="GO" id="GO:0005737">
    <property type="term" value="C:cytoplasm"/>
    <property type="evidence" value="ECO:0007669"/>
    <property type="project" value="UniProtKB-SubCell"/>
</dbReference>
<dbReference type="GO" id="GO:0000287">
    <property type="term" value="F:magnesium ion binding"/>
    <property type="evidence" value="ECO:0007669"/>
    <property type="project" value="UniProtKB-UniRule"/>
</dbReference>
<keyword evidence="1 6" id="KW-0028">Amino-acid biosynthesis</keyword>
<evidence type="ECO:0000256" key="2">
    <source>
        <dbReference type="ARBA" id="ARBA00022723"/>
    </source>
</evidence>
<feature type="binding site" evidence="6">
    <location>
        <position position="188"/>
    </location>
    <ligand>
        <name>substrate</name>
    </ligand>
</feature>
<keyword evidence="6" id="KW-0539">Nucleus</keyword>
<evidence type="ECO:0000256" key="4">
    <source>
        <dbReference type="ARBA" id="ARBA00022842"/>
    </source>
</evidence>
<dbReference type="SFLD" id="SFLDG01129">
    <property type="entry name" value="C1.5:_HAD__Beta-PGM__Phosphata"/>
    <property type="match status" value="1"/>
</dbReference>
<comment type="pathway">
    <text evidence="6">Amino-acid biosynthesis; L-methionine biosynthesis via salvage pathway; L-methionine from S-methyl-5-thio-alpha-D-ribose 1-phosphate: step 4/6.</text>
</comment>
<dbReference type="Gene3D" id="3.40.50.1000">
    <property type="entry name" value="HAD superfamily/HAD-like"/>
    <property type="match status" value="1"/>
</dbReference>
<keyword evidence="3 6" id="KW-0378">Hydrolase</keyword>
<evidence type="ECO:0000313" key="8">
    <source>
        <dbReference type="Proteomes" id="UP000242875"/>
    </source>
</evidence>
<dbReference type="InterPro" id="IPR023214">
    <property type="entry name" value="HAD_sf"/>
</dbReference>
<accession>A0A261XXZ7</accession>
<keyword evidence="5 6" id="KW-0486">Methionine biosynthesis</keyword>
<feature type="binding site" evidence="6">
    <location>
        <position position="11"/>
    </location>
    <ligand>
        <name>Mg(2+)</name>
        <dbReference type="ChEBI" id="CHEBI:18420"/>
    </ligand>
</feature>
<dbReference type="HAMAP" id="MF_03117">
    <property type="entry name" value="Salvage_MtnC_euk"/>
    <property type="match status" value="1"/>
</dbReference>
<dbReference type="Proteomes" id="UP000242875">
    <property type="component" value="Unassembled WGS sequence"/>
</dbReference>
<evidence type="ECO:0000256" key="3">
    <source>
        <dbReference type="ARBA" id="ARBA00022801"/>
    </source>
</evidence>
<dbReference type="PANTHER" id="PTHR20371:SF1">
    <property type="entry name" value="ENOLASE-PHOSPHATASE E1"/>
    <property type="match status" value="1"/>
</dbReference>
<protein>
    <recommendedName>
        <fullName evidence="6">Enolase-phosphatase E1</fullName>
        <ecNumber evidence="6">3.1.3.77</ecNumber>
    </recommendedName>
    <alternativeName>
        <fullName evidence="6">2,3-diketo-5-methylthio-1-phosphopentane phosphatase</fullName>
    </alternativeName>
</protein>
<dbReference type="Pfam" id="PF00702">
    <property type="entry name" value="Hydrolase"/>
    <property type="match status" value="1"/>
</dbReference>
<comment type="caution">
    <text evidence="7">The sequence shown here is derived from an EMBL/GenBank/DDBJ whole genome shotgun (WGS) entry which is preliminary data.</text>
</comment>
<evidence type="ECO:0000256" key="5">
    <source>
        <dbReference type="ARBA" id="ARBA00023167"/>
    </source>
</evidence>
<dbReference type="EC" id="3.1.3.77" evidence="6"/>
<dbReference type="InterPro" id="IPR036412">
    <property type="entry name" value="HAD-like_sf"/>
</dbReference>
<evidence type="ECO:0000313" key="7">
    <source>
        <dbReference type="EMBL" id="OZJ03246.1"/>
    </source>
</evidence>
<evidence type="ECO:0000256" key="1">
    <source>
        <dbReference type="ARBA" id="ARBA00022605"/>
    </source>
</evidence>
<comment type="function">
    <text evidence="6">Bifunctional enzyme that catalyzes the enolization of 2,3-diketo-5-methylthiopentyl-1-phosphate (DK-MTP-1-P) into the intermediate 2-hydroxy-3-keto-5-methylthiopentenyl-1-phosphate (HK-MTPenyl-1-P), which is then dephosphorylated to form the acireductone 1,2-dihydroxy-3-keto-5-methylthiopentene (DHK-MTPene).</text>
</comment>
<dbReference type="SFLD" id="SFLDF00044">
    <property type="entry name" value="enolase-phosphatase"/>
    <property type="match status" value="1"/>
</dbReference>
<dbReference type="InterPro" id="IPR023943">
    <property type="entry name" value="Enolase-ppase_E1"/>
</dbReference>
<comment type="pathway">
    <text evidence="6">Amino-acid biosynthesis; L-methionine biosynthesis via salvage pathway; L-methionine from S-methyl-5-thio-alpha-D-ribose 1-phosphate: step 3/6.</text>
</comment>
<keyword evidence="4 6" id="KW-0460">Magnesium</keyword>
<dbReference type="AlphaFoldDB" id="A0A261XXZ7"/>
<evidence type="ECO:0000256" key="6">
    <source>
        <dbReference type="HAMAP-Rule" id="MF_03117"/>
    </source>
</evidence>
<organism evidence="7 8">
    <name type="scientific">Bifiguratus adelaidae</name>
    <dbReference type="NCBI Taxonomy" id="1938954"/>
    <lineage>
        <taxon>Eukaryota</taxon>
        <taxon>Fungi</taxon>
        <taxon>Fungi incertae sedis</taxon>
        <taxon>Mucoromycota</taxon>
        <taxon>Mucoromycotina</taxon>
        <taxon>Endogonomycetes</taxon>
        <taxon>Endogonales</taxon>
        <taxon>Endogonales incertae sedis</taxon>
        <taxon>Bifiguratus</taxon>
    </lineage>
</organism>
<keyword evidence="6" id="KW-0963">Cytoplasm</keyword>
<comment type="subunit">
    <text evidence="6">Monomer.</text>
</comment>
<feature type="binding site" evidence="6">
    <location>
        <position position="9"/>
    </location>
    <ligand>
        <name>Mg(2+)</name>
        <dbReference type="ChEBI" id="CHEBI:18420"/>
    </ligand>
</feature>
<comment type="cofactor">
    <cofactor evidence="6">
        <name>Mg(2+)</name>
        <dbReference type="ChEBI" id="CHEBI:18420"/>
    </cofactor>
    <text evidence="6">Binds 1 Mg(2+) ion per subunit.</text>
</comment>
<dbReference type="PANTHER" id="PTHR20371">
    <property type="entry name" value="ENOLASE-PHOSPHATASE E1"/>
    <property type="match status" value="1"/>
</dbReference>
<dbReference type="GO" id="GO:0005634">
    <property type="term" value="C:nucleus"/>
    <property type="evidence" value="ECO:0007669"/>
    <property type="project" value="UniProtKB-SubCell"/>
</dbReference>
<dbReference type="NCBIfam" id="TIGR01691">
    <property type="entry name" value="enolase-ppase"/>
    <property type="match status" value="1"/>
</dbReference>
<gene>
    <name evidence="6" type="primary">UTR4</name>
    <name evidence="7" type="ORF">BZG36_03442</name>
</gene>
<dbReference type="Gene3D" id="1.10.720.60">
    <property type="match status" value="1"/>
</dbReference>
<dbReference type="CDD" id="cd01629">
    <property type="entry name" value="HAD_EP"/>
    <property type="match status" value="1"/>
</dbReference>
<dbReference type="GO" id="GO:0019509">
    <property type="term" value="P:L-methionine salvage from methylthioadenosine"/>
    <property type="evidence" value="ECO:0007669"/>
    <property type="project" value="UniProtKB-UniRule"/>
</dbReference>
<dbReference type="GO" id="GO:0043874">
    <property type="term" value="F:acireductone synthase activity"/>
    <property type="evidence" value="ECO:0007669"/>
    <property type="project" value="UniProtKB-EC"/>
</dbReference>
<comment type="catalytic activity">
    <reaction evidence="6">
        <text>5-methylsulfanyl-2,3-dioxopentyl phosphate + H2O = 1,2-dihydroxy-5-(methylsulfanyl)pent-1-en-3-one + phosphate</text>
        <dbReference type="Rhea" id="RHEA:21700"/>
        <dbReference type="ChEBI" id="CHEBI:15377"/>
        <dbReference type="ChEBI" id="CHEBI:43474"/>
        <dbReference type="ChEBI" id="CHEBI:49252"/>
        <dbReference type="ChEBI" id="CHEBI:58828"/>
        <dbReference type="EC" id="3.1.3.77"/>
    </reaction>
</comment>
<feature type="binding site" evidence="6">
    <location>
        <begin position="154"/>
        <end position="155"/>
    </location>
    <ligand>
        <name>substrate</name>
    </ligand>
</feature>
<keyword evidence="8" id="KW-1185">Reference proteome</keyword>
<feature type="binding site" evidence="6">
    <location>
        <position position="213"/>
    </location>
    <ligand>
        <name>Mg(2+)</name>
        <dbReference type="ChEBI" id="CHEBI:18420"/>
    </ligand>
</feature>
<dbReference type="SUPFAM" id="SSF56784">
    <property type="entry name" value="HAD-like"/>
    <property type="match status" value="1"/>
</dbReference>
<dbReference type="NCBIfam" id="TIGR01549">
    <property type="entry name" value="HAD-SF-IA-v1"/>
    <property type="match status" value="1"/>
</dbReference>
<dbReference type="UniPathway" id="UPA00904">
    <property type="reaction ID" value="UER00876"/>
</dbReference>
<comment type="subcellular location">
    <subcellularLocation>
        <location evidence="6">Cytoplasm</location>
    </subcellularLocation>
    <subcellularLocation>
        <location evidence="6">Nucleus</location>
    </subcellularLocation>
</comment>
<dbReference type="SFLD" id="SFLDS00003">
    <property type="entry name" value="Haloacid_Dehalogenase"/>
    <property type="match status" value="1"/>
</dbReference>
<dbReference type="InterPro" id="IPR006439">
    <property type="entry name" value="HAD-SF_hydro_IA"/>
</dbReference>
<reference evidence="7 8" key="1">
    <citation type="journal article" date="2017" name="Mycologia">
        <title>Bifiguratus adelaidae, gen. et sp. nov., a new member of Mucoromycotina in endophytic and soil-dwelling habitats.</title>
        <authorList>
            <person name="Torres-Cruz T.J."/>
            <person name="Billingsley Tobias T.L."/>
            <person name="Almatruk M."/>
            <person name="Hesse C."/>
            <person name="Kuske C.R."/>
            <person name="Desiro A."/>
            <person name="Benucci G.M."/>
            <person name="Bonito G."/>
            <person name="Stajich J.E."/>
            <person name="Dunlap C."/>
            <person name="Arnold A.E."/>
            <person name="Porras-Alfaro A."/>
        </authorList>
    </citation>
    <scope>NUCLEOTIDE SEQUENCE [LARGE SCALE GENOMIC DNA]</scope>
    <source>
        <strain evidence="7 8">AZ0501</strain>
    </source>
</reference>
<proteinExistence type="inferred from homology"/>
<keyword evidence="2 6" id="KW-0479">Metal-binding</keyword>
<comment type="similarity">
    <text evidence="6">Belongs to the HAD-like hydrolase superfamily. MasA/MtnC family.</text>
</comment>
<dbReference type="InterPro" id="IPR027511">
    <property type="entry name" value="ENOPH1_eukaryotes"/>
</dbReference>
<name>A0A261XXZ7_9FUNG</name>
<dbReference type="EMBL" id="MVBO01000096">
    <property type="protein sequence ID" value="OZJ03246.1"/>
    <property type="molecule type" value="Genomic_DNA"/>
</dbReference>
<dbReference type="SFLD" id="SFLDG01133">
    <property type="entry name" value="C1.5.4:_Enolase-phosphatase_Li"/>
    <property type="match status" value="1"/>
</dbReference>